<dbReference type="InterPro" id="IPR036288">
    <property type="entry name" value="Aconitase_B_HEAT-like_dom_sf"/>
</dbReference>
<dbReference type="CDD" id="cd01581">
    <property type="entry name" value="AcnB"/>
    <property type="match status" value="1"/>
</dbReference>
<evidence type="ECO:0000259" key="21">
    <source>
        <dbReference type="Pfam" id="PF11791"/>
    </source>
</evidence>
<evidence type="ECO:0000313" key="22">
    <source>
        <dbReference type="EMBL" id="KER03177.1"/>
    </source>
</evidence>
<evidence type="ECO:0000256" key="3">
    <source>
        <dbReference type="ARBA" id="ARBA00005026"/>
    </source>
</evidence>
<dbReference type="FunFam" id="3.30.499.10:FF:000008">
    <property type="entry name" value="Aconitate hydratase B"/>
    <property type="match status" value="1"/>
</dbReference>
<keyword evidence="12 17" id="KW-0408">Iron</keyword>
<keyword evidence="9 16" id="KW-0816">Tricarboxylic acid cycle</keyword>
<dbReference type="InterPro" id="IPR015931">
    <property type="entry name" value="Acnase/IPM_dHydase_lsu_aba_1/3"/>
</dbReference>
<dbReference type="SUPFAM" id="SSF74778">
    <property type="entry name" value="Aconitase B, N-terminal domain"/>
    <property type="match status" value="1"/>
</dbReference>
<dbReference type="PROSITE" id="PS01244">
    <property type="entry name" value="ACONITASE_2"/>
    <property type="match status" value="1"/>
</dbReference>
<evidence type="ECO:0000256" key="10">
    <source>
        <dbReference type="ARBA" id="ARBA00022723"/>
    </source>
</evidence>
<dbReference type="FunFam" id="1.25.40.310:FF:000001">
    <property type="entry name" value="Aconitate hydratase B"/>
    <property type="match status" value="1"/>
</dbReference>
<dbReference type="GO" id="GO:0005829">
    <property type="term" value="C:cytosol"/>
    <property type="evidence" value="ECO:0007669"/>
    <property type="project" value="InterPro"/>
</dbReference>
<evidence type="ECO:0000256" key="8">
    <source>
        <dbReference type="ARBA" id="ARBA00022485"/>
    </source>
</evidence>
<dbReference type="Pfam" id="PF06434">
    <property type="entry name" value="Aconitase_2_N"/>
    <property type="match status" value="1"/>
</dbReference>
<evidence type="ECO:0000256" key="15">
    <source>
        <dbReference type="ARBA" id="ARBA00023501"/>
    </source>
</evidence>
<feature type="binding site" evidence="18">
    <location>
        <position position="191"/>
    </location>
    <ligand>
        <name>substrate</name>
    </ligand>
</feature>
<evidence type="ECO:0000256" key="18">
    <source>
        <dbReference type="PIRSR" id="PIRSR036687-2"/>
    </source>
</evidence>
<dbReference type="Pfam" id="PF11791">
    <property type="entry name" value="Aconitase_B_N"/>
    <property type="match status" value="1"/>
</dbReference>
<dbReference type="NCBIfam" id="NF006690">
    <property type="entry name" value="PRK09238.1"/>
    <property type="match status" value="1"/>
</dbReference>
<dbReference type="InterPro" id="IPR015933">
    <property type="entry name" value="Aconitase_B_HEAT-like_dom"/>
</dbReference>
<keyword evidence="10 17" id="KW-0479">Metal-binding</keyword>
<dbReference type="InterPro" id="IPR015932">
    <property type="entry name" value="Aconitase_dom2"/>
</dbReference>
<comment type="cofactor">
    <cofactor evidence="17">
        <name>[4Fe-4S] cluster</name>
        <dbReference type="ChEBI" id="CHEBI:49883"/>
    </cofactor>
    <text evidence="17">Binds 1 [4Fe-4S] cluster per subunit.</text>
</comment>
<sequence length="865" mass="94140">MLEEYRKHVAERAAQGVVPKPLDAAQAAALVELLKSPPKGEEDFLLDLLINRIPPGVDEAAYVKAGFLAAIAKGETTSPLITPEKAVELLGTMQGGYNIHPLIDALDNEKLAPIAAKALSHTLLMFDNFYDVEEKAKAGNPQAKQIMHSWADAQWYLERPELAEKITVTVFKVTGETNTDDLSPAQDAWSRPDIPLHALAMLKNAREGIEPDQAGTVGPIKQIEELNKKGHPLAYVGDVVGTGSSRKSATNSVLWFMGEDIPFVPNKRGGGVVLGGKIAPIFFNTMEDAGALPIEIDVTKLNMGDVIDIYPYKGEVRNHETNELLAEFELKTDVLLDEVRAGGRIPLIIGRGLTSKARESLGLPQSDVFRQAKAVEKSNRGFSLAQKMVGRACGSVGIRPGEYCEPKMTSVGSQDTTGPMTRDELKDLACLGFSADLVMQSFCHTAAYPKPVDVTTHHTLPDFIMNRGGVSLRPGDGIIHSWLNRMLLPDTVGTGGDSHTRFPIGISFPAGSGLVAFAAATGVMPLDMPESVLVRFKGQMQPGITLRDLVHAIPYYAIQQGLLTVEKKGKKNIFSGRILEIEGLPELKVEQAFELADASAERSAAGCTIKLDKAPIIEYLQSNIVLLKWMIAEGYGDRRTLERRVTGMENWLKDPQLLEADADVEYAAVIEIDLAEIKEPILCAPNDPDDARLLSDVANSKIDEVFIGSCMTNIGHFRAAGKLLDQHKGQLPTRLWVAPPTKMDAAQLTEEGYYSIFGKSGARVEIPGCSLCMGNQARVADGVTVVSTSTRNFPNRLGTGANVYLASAELAAVASLLGRLPTPEEYQQFMDKVDETAEDTYRYLNFDQLNQYTEKADDVIFQTAV</sequence>
<feature type="binding site" evidence="17">
    <location>
        <position position="710"/>
    </location>
    <ligand>
        <name>[4Fe-4S] cluster</name>
        <dbReference type="ChEBI" id="CHEBI:49883"/>
    </ligand>
</feature>
<comment type="caution">
    <text evidence="22">The sequence shown here is derived from an EMBL/GenBank/DDBJ whole genome shotgun (WGS) entry which is preliminary data.</text>
</comment>
<dbReference type="GO" id="GO:0019629">
    <property type="term" value="P:propionate catabolic process, 2-methylcitrate cycle"/>
    <property type="evidence" value="ECO:0007669"/>
    <property type="project" value="TreeGrafter"/>
</dbReference>
<keyword evidence="14 16" id="KW-0456">Lyase</keyword>
<feature type="domain" description="Aconitase B swivel" evidence="20">
    <location>
        <begin position="168"/>
        <end position="382"/>
    </location>
</feature>
<dbReference type="FunFam" id="3.40.1060.10:FF:000002">
    <property type="entry name" value="Aconitate hydratase B"/>
    <property type="match status" value="1"/>
</dbReference>
<dbReference type="InterPro" id="IPR015929">
    <property type="entry name" value="Aconitase_B_swivel"/>
</dbReference>
<evidence type="ECO:0000256" key="12">
    <source>
        <dbReference type="ARBA" id="ARBA00023004"/>
    </source>
</evidence>
<dbReference type="RefSeq" id="WP_021323984.1">
    <property type="nucleotide sequence ID" value="NZ_CAWLUD010000035.1"/>
</dbReference>
<feature type="binding site" evidence="18">
    <location>
        <position position="791"/>
    </location>
    <ligand>
        <name>substrate</name>
    </ligand>
</feature>
<dbReference type="UniPathway" id="UPA00223">
    <property type="reaction ID" value="UER00718"/>
</dbReference>
<dbReference type="GO" id="GO:0006099">
    <property type="term" value="P:tricarboxylic acid cycle"/>
    <property type="evidence" value="ECO:0007669"/>
    <property type="project" value="UniProtKB-UniPathway"/>
</dbReference>
<dbReference type="Gene3D" id="3.30.499.10">
    <property type="entry name" value="Aconitase, domain 3"/>
    <property type="match status" value="2"/>
</dbReference>
<keyword evidence="13 17" id="KW-0411">Iron-sulfur</keyword>
<dbReference type="Pfam" id="PF00330">
    <property type="entry name" value="Aconitase"/>
    <property type="match status" value="1"/>
</dbReference>
<comment type="catalytic activity">
    <reaction evidence="15 16">
        <text>citrate = D-threo-isocitrate</text>
        <dbReference type="Rhea" id="RHEA:10336"/>
        <dbReference type="ChEBI" id="CHEBI:15562"/>
        <dbReference type="ChEBI" id="CHEBI:16947"/>
        <dbReference type="EC" id="4.2.1.3"/>
    </reaction>
</comment>
<dbReference type="FunFam" id="3.30.499.10:FF:000001">
    <property type="entry name" value="Aconitate hydratase B"/>
    <property type="match status" value="1"/>
</dbReference>
<evidence type="ECO:0000256" key="7">
    <source>
        <dbReference type="ARBA" id="ARBA00019379"/>
    </source>
</evidence>
<evidence type="ECO:0000313" key="23">
    <source>
        <dbReference type="Proteomes" id="UP000028002"/>
    </source>
</evidence>
<dbReference type="AlphaFoldDB" id="A0A081RWX4"/>
<dbReference type="PATRIC" id="fig|1393735.3.peg.2240"/>
<evidence type="ECO:0000256" key="1">
    <source>
        <dbReference type="ARBA" id="ARBA00000118"/>
    </source>
</evidence>
<evidence type="ECO:0000259" key="20">
    <source>
        <dbReference type="Pfam" id="PF06434"/>
    </source>
</evidence>
<comment type="similarity">
    <text evidence="4 16">Belongs to the aconitase/IPM isomerase family.</text>
</comment>
<name>A0A081RWX4_PHOTE</name>
<dbReference type="GO" id="GO:0051539">
    <property type="term" value="F:4 iron, 4 sulfur cluster binding"/>
    <property type="evidence" value="ECO:0007669"/>
    <property type="project" value="UniProtKB-KW"/>
</dbReference>
<dbReference type="PANTHER" id="PTHR43160:SF4">
    <property type="entry name" value="ACONITATE HYDRATASE B"/>
    <property type="match status" value="1"/>
</dbReference>
<organism evidence="22 23">
    <name type="scientific">Photorhabdus temperata subsp. temperata Meg1</name>
    <dbReference type="NCBI Taxonomy" id="1393735"/>
    <lineage>
        <taxon>Bacteria</taxon>
        <taxon>Pseudomonadati</taxon>
        <taxon>Pseudomonadota</taxon>
        <taxon>Gammaproteobacteria</taxon>
        <taxon>Enterobacterales</taxon>
        <taxon>Morganellaceae</taxon>
        <taxon>Photorhabdus</taxon>
    </lineage>
</organism>
<comment type="catalytic activity">
    <reaction evidence="1 16">
        <text>(2S,3R)-3-hydroxybutane-1,2,3-tricarboxylate = 2-methyl-cis-aconitate + H2O</text>
        <dbReference type="Rhea" id="RHEA:17941"/>
        <dbReference type="ChEBI" id="CHEBI:15377"/>
        <dbReference type="ChEBI" id="CHEBI:57429"/>
        <dbReference type="ChEBI" id="CHEBI:57872"/>
        <dbReference type="EC" id="4.2.1.99"/>
    </reaction>
</comment>
<dbReference type="GO" id="GO:0003994">
    <property type="term" value="F:aconitate hydratase activity"/>
    <property type="evidence" value="ECO:0007669"/>
    <property type="project" value="UniProtKB-EC"/>
</dbReference>
<dbReference type="InterPro" id="IPR036008">
    <property type="entry name" value="Aconitase_4Fe-4S_dom"/>
</dbReference>
<accession>A0A081RWX4</accession>
<dbReference type="SUPFAM" id="SSF52016">
    <property type="entry name" value="LeuD/IlvD-like"/>
    <property type="match status" value="1"/>
</dbReference>
<dbReference type="InterPro" id="IPR015928">
    <property type="entry name" value="Aconitase/3IPM_dehydase_swvl"/>
</dbReference>
<dbReference type="PROSITE" id="PS00450">
    <property type="entry name" value="ACONITASE_1"/>
    <property type="match status" value="1"/>
</dbReference>
<evidence type="ECO:0000256" key="16">
    <source>
        <dbReference type="PIRNR" id="PIRNR036687"/>
    </source>
</evidence>
<evidence type="ECO:0000256" key="6">
    <source>
        <dbReference type="ARBA" id="ARBA00013250"/>
    </source>
</evidence>
<protein>
    <recommendedName>
        <fullName evidence="7 16">Aconitate hydratase B</fullName>
        <ecNumber evidence="5 16">4.2.1.3</ecNumber>
        <ecNumber evidence="6 16">4.2.1.99</ecNumber>
    </recommendedName>
    <alternativeName>
        <fullName evidence="16">2-methylisocitrate dehydratase</fullName>
    </alternativeName>
</protein>
<evidence type="ECO:0000256" key="5">
    <source>
        <dbReference type="ARBA" id="ARBA00012926"/>
    </source>
</evidence>
<dbReference type="UniPathway" id="UPA00946"/>
<dbReference type="EC" id="4.2.1.3" evidence="5 16"/>
<keyword evidence="11" id="KW-0694">RNA-binding</keyword>
<feature type="binding site" evidence="17">
    <location>
        <position position="769"/>
    </location>
    <ligand>
        <name>[4Fe-4S] cluster</name>
        <dbReference type="ChEBI" id="CHEBI:49883"/>
    </ligand>
</feature>
<evidence type="ECO:0000256" key="2">
    <source>
        <dbReference type="ARBA" id="ARBA00004717"/>
    </source>
</evidence>
<evidence type="ECO:0000256" key="11">
    <source>
        <dbReference type="ARBA" id="ARBA00022884"/>
    </source>
</evidence>
<dbReference type="GO" id="GO:0003730">
    <property type="term" value="F:mRNA 3'-UTR binding"/>
    <property type="evidence" value="ECO:0007669"/>
    <property type="project" value="UniProtKB-ARBA"/>
</dbReference>
<gene>
    <name evidence="22" type="ORF">MEG1DRAFT_02189</name>
</gene>
<dbReference type="EC" id="4.2.1.99" evidence="6 16"/>
<evidence type="ECO:0000256" key="14">
    <source>
        <dbReference type="ARBA" id="ARBA00023239"/>
    </source>
</evidence>
<dbReference type="InterPro" id="IPR018136">
    <property type="entry name" value="Aconitase_4Fe-4S_BS"/>
</dbReference>
<dbReference type="SUPFAM" id="SSF53732">
    <property type="entry name" value="Aconitase iron-sulfur domain"/>
    <property type="match status" value="1"/>
</dbReference>
<feature type="binding site" evidence="17">
    <location>
        <position position="772"/>
    </location>
    <ligand>
        <name>[4Fe-4S] cluster</name>
        <dbReference type="ChEBI" id="CHEBI:49883"/>
    </ligand>
</feature>
<evidence type="ECO:0000259" key="19">
    <source>
        <dbReference type="Pfam" id="PF00330"/>
    </source>
</evidence>
<dbReference type="Gene3D" id="1.25.40.310">
    <property type="entry name" value="Aconitate B, HEAT-like domain"/>
    <property type="match status" value="1"/>
</dbReference>
<dbReference type="PIRSF" id="PIRSF036687">
    <property type="entry name" value="AcnB"/>
    <property type="match status" value="1"/>
</dbReference>
<evidence type="ECO:0000256" key="17">
    <source>
        <dbReference type="PIRSR" id="PIRSR036687-1"/>
    </source>
</evidence>
<reference evidence="22 23" key="1">
    <citation type="submission" date="2014-03" db="EMBL/GenBank/DDBJ databases">
        <title>Draft Genome of Photorhabdus temperata Meg1.</title>
        <authorList>
            <person name="Hurst S.G.IV."/>
            <person name="Morris K."/>
            <person name="Thomas K."/>
            <person name="Tisa L.S."/>
        </authorList>
    </citation>
    <scope>NUCLEOTIDE SEQUENCE [LARGE SCALE GENOMIC DNA]</scope>
    <source>
        <strain evidence="22 23">Meg1</strain>
    </source>
</reference>
<comment type="pathway">
    <text evidence="2 16">Carbohydrate metabolism; tricarboxylic acid cycle; isocitrate from oxaloacetate: step 2/2.</text>
</comment>
<feature type="domain" description="Aconitase/3-isopropylmalate dehydratase large subunit alpha/beta/alpha" evidence="19">
    <location>
        <begin position="472"/>
        <end position="818"/>
    </location>
</feature>
<dbReference type="FunFam" id="3.20.19.10:FF:000004">
    <property type="entry name" value="Aconitate hydratase B"/>
    <property type="match status" value="1"/>
</dbReference>
<evidence type="ECO:0000256" key="4">
    <source>
        <dbReference type="ARBA" id="ARBA00007185"/>
    </source>
</evidence>
<comment type="pathway">
    <text evidence="3">Organic acid metabolism; propanoate degradation.</text>
</comment>
<feature type="binding site" evidence="18">
    <location>
        <begin position="414"/>
        <end position="416"/>
    </location>
    <ligand>
        <name>substrate</name>
    </ligand>
</feature>
<dbReference type="InterPro" id="IPR001030">
    <property type="entry name" value="Acoase/IPM_deHydtase_lsu_aba"/>
</dbReference>
<dbReference type="PANTHER" id="PTHR43160">
    <property type="entry name" value="ACONITATE HYDRATASE B"/>
    <property type="match status" value="1"/>
</dbReference>
<dbReference type="Gene3D" id="3.40.1060.10">
    <property type="entry name" value="Aconitase, Domain 2"/>
    <property type="match status" value="1"/>
</dbReference>
<keyword evidence="8 17" id="KW-0004">4Fe-4S</keyword>
<proteinExistence type="inferred from homology"/>
<feature type="domain" description="Aconitase B HEAT-like" evidence="21">
    <location>
        <begin position="4"/>
        <end position="156"/>
    </location>
</feature>
<dbReference type="NCBIfam" id="TIGR00117">
    <property type="entry name" value="acnB"/>
    <property type="match status" value="1"/>
</dbReference>
<evidence type="ECO:0000256" key="9">
    <source>
        <dbReference type="ARBA" id="ARBA00022532"/>
    </source>
</evidence>
<dbReference type="InterPro" id="IPR004406">
    <property type="entry name" value="Aconitase_B"/>
</dbReference>
<feature type="binding site" evidence="18">
    <location>
        <position position="796"/>
    </location>
    <ligand>
        <name>substrate</name>
    </ligand>
</feature>
<dbReference type="Proteomes" id="UP000028002">
    <property type="component" value="Unassembled WGS sequence"/>
</dbReference>
<dbReference type="EMBL" id="JGVH01000035">
    <property type="protein sequence ID" value="KER03177.1"/>
    <property type="molecule type" value="Genomic_DNA"/>
</dbReference>
<evidence type="ECO:0000256" key="13">
    <source>
        <dbReference type="ARBA" id="ARBA00023014"/>
    </source>
</evidence>
<feature type="binding site" evidence="18">
    <location>
        <position position="498"/>
    </location>
    <ligand>
        <name>substrate</name>
    </ligand>
</feature>
<feature type="binding site" evidence="18">
    <location>
        <begin position="244"/>
        <end position="246"/>
    </location>
    <ligand>
        <name>substrate</name>
    </ligand>
</feature>
<dbReference type="GO" id="GO:0046872">
    <property type="term" value="F:metal ion binding"/>
    <property type="evidence" value="ECO:0007669"/>
    <property type="project" value="UniProtKB-KW"/>
</dbReference>
<dbReference type="GO" id="GO:0047456">
    <property type="term" value="F:2-methylisocitrate dehydratase activity"/>
    <property type="evidence" value="ECO:0007669"/>
    <property type="project" value="UniProtKB-EC"/>
</dbReference>
<dbReference type="InterPro" id="IPR050926">
    <property type="entry name" value="Aconitase/IPM_isomerase"/>
</dbReference>
<dbReference type="Gene3D" id="3.20.19.10">
    <property type="entry name" value="Aconitase, domain 4"/>
    <property type="match status" value="1"/>
</dbReference>
<dbReference type="CDD" id="cd01576">
    <property type="entry name" value="AcnB_Swivel"/>
    <property type="match status" value="1"/>
</dbReference>